<evidence type="ECO:0000313" key="5">
    <source>
        <dbReference type="Proteomes" id="UP000499080"/>
    </source>
</evidence>
<gene>
    <name evidence="2" type="ORF">AVEN_176704_1</name>
    <name evidence="3" type="ORF">AVEN_275626_1</name>
    <name evidence="4" type="ORF">AVEN_67723_1</name>
</gene>
<evidence type="ECO:0000256" key="1">
    <source>
        <dbReference type="SAM" id="MobiDB-lite"/>
    </source>
</evidence>
<proteinExistence type="predicted"/>
<feature type="compositionally biased region" description="Basic and acidic residues" evidence="1">
    <location>
        <begin position="130"/>
        <end position="141"/>
    </location>
</feature>
<evidence type="ECO:0000313" key="3">
    <source>
        <dbReference type="EMBL" id="GBL89115.1"/>
    </source>
</evidence>
<dbReference type="EMBL" id="BGPR01159163">
    <property type="protein sequence ID" value="GBL89165.1"/>
    <property type="molecule type" value="Genomic_DNA"/>
</dbReference>
<dbReference type="Proteomes" id="UP000499080">
    <property type="component" value="Unassembled WGS sequence"/>
</dbReference>
<evidence type="ECO:0000313" key="2">
    <source>
        <dbReference type="EMBL" id="GBL89052.1"/>
    </source>
</evidence>
<dbReference type="EMBL" id="BGPR01159154">
    <property type="protein sequence ID" value="GBL89115.1"/>
    <property type="molecule type" value="Genomic_DNA"/>
</dbReference>
<accession>A0A4Y2BCM7</accession>
<comment type="caution">
    <text evidence="3">The sequence shown here is derived from an EMBL/GenBank/DDBJ whole genome shotgun (WGS) entry which is preliminary data.</text>
</comment>
<dbReference type="EMBL" id="BGPR01159139">
    <property type="protein sequence ID" value="GBL89052.1"/>
    <property type="molecule type" value="Genomic_DNA"/>
</dbReference>
<protein>
    <submittedName>
        <fullName evidence="3">Uncharacterized protein</fullName>
    </submittedName>
</protein>
<keyword evidence="5" id="KW-1185">Reference proteome</keyword>
<reference evidence="3 5" key="1">
    <citation type="journal article" date="2019" name="Sci. Rep.">
        <title>Orb-weaving spider Araneus ventricosus genome elucidates the spidroin gene catalogue.</title>
        <authorList>
            <person name="Kono N."/>
            <person name="Nakamura H."/>
            <person name="Ohtoshi R."/>
            <person name="Moran D.A.P."/>
            <person name="Shinohara A."/>
            <person name="Yoshida Y."/>
            <person name="Fujiwara M."/>
            <person name="Mori M."/>
            <person name="Tomita M."/>
            <person name="Arakawa K."/>
        </authorList>
    </citation>
    <scope>NUCLEOTIDE SEQUENCE [LARGE SCALE GENOMIC DNA]</scope>
</reference>
<sequence>MICIYVDMYQILEDILQREVNPSVCSLGPEFKSRPSPPYLSHVHTTGSVAVVASEDILQGEVSPSACSFRVQIPAESPIFVPCPHNRFGAAVASDLRQISHPFGQGKEVQNASWDCSGLVVRSRLRKRRDPGSESDSHEHPPCTGPIAR</sequence>
<evidence type="ECO:0000313" key="4">
    <source>
        <dbReference type="EMBL" id="GBL89165.1"/>
    </source>
</evidence>
<name>A0A4Y2BCM7_ARAVE</name>
<dbReference type="AlphaFoldDB" id="A0A4Y2BCM7"/>
<organism evidence="3 5">
    <name type="scientific">Araneus ventricosus</name>
    <name type="common">Orbweaver spider</name>
    <name type="synonym">Epeira ventricosa</name>
    <dbReference type="NCBI Taxonomy" id="182803"/>
    <lineage>
        <taxon>Eukaryota</taxon>
        <taxon>Metazoa</taxon>
        <taxon>Ecdysozoa</taxon>
        <taxon>Arthropoda</taxon>
        <taxon>Chelicerata</taxon>
        <taxon>Arachnida</taxon>
        <taxon>Araneae</taxon>
        <taxon>Araneomorphae</taxon>
        <taxon>Entelegynae</taxon>
        <taxon>Araneoidea</taxon>
        <taxon>Araneidae</taxon>
        <taxon>Araneus</taxon>
    </lineage>
</organism>
<feature type="region of interest" description="Disordered" evidence="1">
    <location>
        <begin position="125"/>
        <end position="149"/>
    </location>
</feature>